<dbReference type="EMBL" id="RPFW01000005">
    <property type="protein sequence ID" value="TVZ02393.1"/>
    <property type="molecule type" value="Genomic_DNA"/>
</dbReference>
<dbReference type="Pfam" id="PF08240">
    <property type="entry name" value="ADH_N"/>
    <property type="match status" value="1"/>
</dbReference>
<dbReference type="SUPFAM" id="SSF51735">
    <property type="entry name" value="NAD(P)-binding Rossmann-fold domains"/>
    <property type="match status" value="1"/>
</dbReference>
<comment type="caution">
    <text evidence="5">The sequence shown here is derived from an EMBL/GenBank/DDBJ whole genome shotgun (WGS) entry which is preliminary data.</text>
</comment>
<dbReference type="Pfam" id="PF00107">
    <property type="entry name" value="ADH_zinc_N"/>
    <property type="match status" value="1"/>
</dbReference>
<evidence type="ECO:0000256" key="2">
    <source>
        <dbReference type="ARBA" id="ARBA00023002"/>
    </source>
</evidence>
<feature type="domain" description="Alcohol dehydrogenase-like N-terminal" evidence="4">
    <location>
        <begin position="30"/>
        <end position="151"/>
    </location>
</feature>
<proteinExistence type="predicted"/>
<dbReference type="Proteomes" id="UP000460272">
    <property type="component" value="Unassembled WGS sequence"/>
</dbReference>
<dbReference type="PANTHER" id="PTHR43401">
    <property type="entry name" value="L-THREONINE 3-DEHYDROGENASE"/>
    <property type="match status" value="1"/>
</dbReference>
<evidence type="ECO:0000256" key="1">
    <source>
        <dbReference type="ARBA" id="ARBA00001947"/>
    </source>
</evidence>
<dbReference type="RefSeq" id="WP_145857357.1">
    <property type="nucleotide sequence ID" value="NZ_RPFW01000005.1"/>
</dbReference>
<dbReference type="GO" id="GO:0016491">
    <property type="term" value="F:oxidoreductase activity"/>
    <property type="evidence" value="ECO:0007669"/>
    <property type="project" value="UniProtKB-KW"/>
</dbReference>
<dbReference type="InterPro" id="IPR050129">
    <property type="entry name" value="Zn_alcohol_dh"/>
</dbReference>
<feature type="domain" description="Alcohol dehydrogenase-like C-terminal" evidence="3">
    <location>
        <begin position="198"/>
        <end position="328"/>
    </location>
</feature>
<keyword evidence="2" id="KW-0560">Oxidoreductase</keyword>
<dbReference type="InterPro" id="IPR011032">
    <property type="entry name" value="GroES-like_sf"/>
</dbReference>
<dbReference type="SUPFAM" id="SSF50129">
    <property type="entry name" value="GroES-like"/>
    <property type="match status" value="1"/>
</dbReference>
<accession>A0A6P2BYY2</accession>
<evidence type="ECO:0000313" key="6">
    <source>
        <dbReference type="Proteomes" id="UP000460272"/>
    </source>
</evidence>
<dbReference type="PANTHER" id="PTHR43401:SF2">
    <property type="entry name" value="L-THREONINE 3-DEHYDROGENASE"/>
    <property type="match status" value="1"/>
</dbReference>
<name>A0A6P2BYY2_9ACTN</name>
<evidence type="ECO:0000259" key="4">
    <source>
        <dbReference type="Pfam" id="PF08240"/>
    </source>
</evidence>
<evidence type="ECO:0000313" key="5">
    <source>
        <dbReference type="EMBL" id="TVZ02393.1"/>
    </source>
</evidence>
<reference evidence="5 6" key="1">
    <citation type="submission" date="2018-11" db="EMBL/GenBank/DDBJ databases">
        <title>Trebonia kvetii gen.nov., sp.nov., a novel acidophilic actinobacterium, and proposal of the new actinobacterial family Treboniaceae fam. nov.</title>
        <authorList>
            <person name="Rapoport D."/>
            <person name="Sagova-Mareckova M."/>
            <person name="Sedlacek I."/>
            <person name="Provaznik J."/>
            <person name="Kralova S."/>
            <person name="Pavlinic D."/>
            <person name="Benes V."/>
            <person name="Kopecky J."/>
        </authorList>
    </citation>
    <scope>NUCLEOTIDE SEQUENCE [LARGE SCALE GENOMIC DNA]</scope>
    <source>
        <strain evidence="5 6">15Tr583</strain>
    </source>
</reference>
<dbReference type="AlphaFoldDB" id="A0A6P2BYY2"/>
<keyword evidence="6" id="KW-1185">Reference proteome</keyword>
<sequence>MNDQAASVRAAVLTAAETLGIQAFPVPRLGEDDALIRVEVCGLGGSDVTQYLGKLRPSSTVYPVILGHVFVGTVEAVGPRAARRWRVAPGDRVVTEAIVPCWACSLCVSGHYSLCDAGEDLLRYGLISADREPSLWGGFAELVYVPRGALLHKVSPAAPLDALALANSIASGIRWGGDLPAFKAGEVGLVLGPGQRGLATALAMMRAGADKVIITGRSSDAHKLEVAKRWGVDVAVDVDAEDVVDVVRHVTGGAMADVVVEASAVATQPVTDAIKAVRKDGRIVLIGLKRGEPIPGLVTDELIYKGVTVIGAMAANYSSFERACRLIERDGDLITQANTHTFGLDQVERAIHTLAGDVPGADAIGVSVEPGRA</sequence>
<dbReference type="InterPro" id="IPR036291">
    <property type="entry name" value="NAD(P)-bd_dom_sf"/>
</dbReference>
<dbReference type="OrthoDB" id="9797931at2"/>
<dbReference type="InterPro" id="IPR013154">
    <property type="entry name" value="ADH-like_N"/>
</dbReference>
<dbReference type="Gene3D" id="3.90.180.10">
    <property type="entry name" value="Medium-chain alcohol dehydrogenases, catalytic domain"/>
    <property type="match status" value="1"/>
</dbReference>
<dbReference type="Gene3D" id="3.40.50.720">
    <property type="entry name" value="NAD(P)-binding Rossmann-like Domain"/>
    <property type="match status" value="1"/>
</dbReference>
<organism evidence="5 6">
    <name type="scientific">Trebonia kvetii</name>
    <dbReference type="NCBI Taxonomy" id="2480626"/>
    <lineage>
        <taxon>Bacteria</taxon>
        <taxon>Bacillati</taxon>
        <taxon>Actinomycetota</taxon>
        <taxon>Actinomycetes</taxon>
        <taxon>Streptosporangiales</taxon>
        <taxon>Treboniaceae</taxon>
        <taxon>Trebonia</taxon>
    </lineage>
</organism>
<comment type="cofactor">
    <cofactor evidence="1">
        <name>Zn(2+)</name>
        <dbReference type="ChEBI" id="CHEBI:29105"/>
    </cofactor>
</comment>
<protein>
    <submittedName>
        <fullName evidence="5">Alcohol dehydrogenase</fullName>
    </submittedName>
</protein>
<gene>
    <name evidence="5" type="ORF">EAS64_26705</name>
</gene>
<evidence type="ECO:0000259" key="3">
    <source>
        <dbReference type="Pfam" id="PF00107"/>
    </source>
</evidence>
<dbReference type="InterPro" id="IPR013149">
    <property type="entry name" value="ADH-like_C"/>
</dbReference>